<dbReference type="GO" id="GO:0046872">
    <property type="term" value="F:metal ion binding"/>
    <property type="evidence" value="ECO:0007669"/>
    <property type="project" value="InterPro"/>
</dbReference>
<keyword evidence="1" id="KW-0547">Nucleotide-binding</keyword>
<accession>A0A7C4RNX9</accession>
<gene>
    <name evidence="3" type="ORF">ENS29_05775</name>
</gene>
<dbReference type="GO" id="GO:0005524">
    <property type="term" value="F:ATP binding"/>
    <property type="evidence" value="ECO:0007669"/>
    <property type="project" value="UniProtKB-UniRule"/>
</dbReference>
<dbReference type="InterPro" id="IPR013815">
    <property type="entry name" value="ATP_grasp_subdomain_1"/>
</dbReference>
<dbReference type="EMBL" id="DSUH01000131">
    <property type="protein sequence ID" value="HGU32348.1"/>
    <property type="molecule type" value="Genomic_DNA"/>
</dbReference>
<evidence type="ECO:0000259" key="2">
    <source>
        <dbReference type="PROSITE" id="PS50975"/>
    </source>
</evidence>
<evidence type="ECO:0000256" key="1">
    <source>
        <dbReference type="PROSITE-ProRule" id="PRU00409"/>
    </source>
</evidence>
<feature type="domain" description="ATP-grasp" evidence="2">
    <location>
        <begin position="81"/>
        <end position="260"/>
    </location>
</feature>
<dbReference type="PANTHER" id="PTHR21621:SF0">
    <property type="entry name" value="BETA-CITRYLGLUTAMATE SYNTHASE B-RELATED"/>
    <property type="match status" value="1"/>
</dbReference>
<dbReference type="SUPFAM" id="SSF56059">
    <property type="entry name" value="Glutathione synthetase ATP-binding domain-like"/>
    <property type="match status" value="1"/>
</dbReference>
<dbReference type="AlphaFoldDB" id="A0A7C4RNX9"/>
<dbReference type="PANTHER" id="PTHR21621">
    <property type="entry name" value="RIBOSOMAL PROTEIN S6 MODIFICATION PROTEIN"/>
    <property type="match status" value="1"/>
</dbReference>
<organism evidence="3">
    <name type="scientific">Desulfatirhabdium butyrativorans</name>
    <dbReference type="NCBI Taxonomy" id="340467"/>
    <lineage>
        <taxon>Bacteria</taxon>
        <taxon>Pseudomonadati</taxon>
        <taxon>Thermodesulfobacteriota</taxon>
        <taxon>Desulfobacteria</taxon>
        <taxon>Desulfobacterales</taxon>
        <taxon>Desulfatirhabdiaceae</taxon>
        <taxon>Desulfatirhabdium</taxon>
    </lineage>
</organism>
<protein>
    <submittedName>
        <fullName evidence="3">ATP-grasp domain-containing protein</fullName>
    </submittedName>
</protein>
<sequence length="261" mass="30236">MPFSRTIIALESRLSACRNVRTLGVRPRFSDYSDRQRQDILDAAIVYYPSAWYAELFDTMGKPTFPSHHTYRFAQDKIRQTALFELLGIPHPRTRVFYGPIQHRTILEFFDFPFVMKQPRGSSRGAGVRLIRNRQELEAWLRNHRVAYVQEYIPMDRDLRVVVIAGQIVHAYWRVAAAGDFRTNIACCGTVRFDPVPQQALDLARTTAIRCRFDDVGIDICRSGDDYLVLEVNVKYGTEGFAQANIDYVRMMEEMIEDGRI</sequence>
<comment type="caution">
    <text evidence="3">The sequence shown here is derived from an EMBL/GenBank/DDBJ whole genome shotgun (WGS) entry which is preliminary data.</text>
</comment>
<dbReference type="Gene3D" id="3.30.1490.20">
    <property type="entry name" value="ATP-grasp fold, A domain"/>
    <property type="match status" value="1"/>
</dbReference>
<dbReference type="GO" id="GO:0005737">
    <property type="term" value="C:cytoplasm"/>
    <property type="evidence" value="ECO:0007669"/>
    <property type="project" value="TreeGrafter"/>
</dbReference>
<reference evidence="3" key="1">
    <citation type="journal article" date="2020" name="mSystems">
        <title>Genome- and Community-Level Interaction Insights into Carbon Utilization and Element Cycling Functions of Hydrothermarchaeota in Hydrothermal Sediment.</title>
        <authorList>
            <person name="Zhou Z."/>
            <person name="Liu Y."/>
            <person name="Xu W."/>
            <person name="Pan J."/>
            <person name="Luo Z.H."/>
            <person name="Li M."/>
        </authorList>
    </citation>
    <scope>NUCLEOTIDE SEQUENCE [LARGE SCALE GENOMIC DNA]</scope>
    <source>
        <strain evidence="3">SpSt-477</strain>
    </source>
</reference>
<dbReference type="Gene3D" id="3.30.470.20">
    <property type="entry name" value="ATP-grasp fold, B domain"/>
    <property type="match status" value="1"/>
</dbReference>
<proteinExistence type="predicted"/>
<dbReference type="GO" id="GO:0016879">
    <property type="term" value="F:ligase activity, forming carbon-nitrogen bonds"/>
    <property type="evidence" value="ECO:0007669"/>
    <property type="project" value="TreeGrafter"/>
</dbReference>
<dbReference type="InterPro" id="IPR011761">
    <property type="entry name" value="ATP-grasp"/>
</dbReference>
<dbReference type="PROSITE" id="PS50975">
    <property type="entry name" value="ATP_GRASP"/>
    <property type="match status" value="1"/>
</dbReference>
<keyword evidence="1" id="KW-0067">ATP-binding</keyword>
<dbReference type="Pfam" id="PF08443">
    <property type="entry name" value="RimK"/>
    <property type="match status" value="1"/>
</dbReference>
<dbReference type="InterPro" id="IPR013651">
    <property type="entry name" value="ATP-grasp_RimK-type"/>
</dbReference>
<name>A0A7C4RNX9_9BACT</name>
<evidence type="ECO:0000313" key="3">
    <source>
        <dbReference type="EMBL" id="HGU32348.1"/>
    </source>
</evidence>